<dbReference type="Proteomes" id="UP000322234">
    <property type="component" value="Unassembled WGS sequence"/>
</dbReference>
<accession>A0A6B0RYL0</accession>
<keyword evidence="5" id="KW-1185">Reference proteome</keyword>
<dbReference type="Pfam" id="PF25526">
    <property type="entry name" value="LIP-1"/>
    <property type="match status" value="1"/>
</dbReference>
<organism evidence="4 5">
    <name type="scientific">Bos mutus</name>
    <name type="common">wild yak</name>
    <dbReference type="NCBI Taxonomy" id="72004"/>
    <lineage>
        <taxon>Eukaryota</taxon>
        <taxon>Metazoa</taxon>
        <taxon>Chordata</taxon>
        <taxon>Craniata</taxon>
        <taxon>Vertebrata</taxon>
        <taxon>Euteleostomi</taxon>
        <taxon>Mammalia</taxon>
        <taxon>Eutheria</taxon>
        <taxon>Laurasiatheria</taxon>
        <taxon>Artiodactyla</taxon>
        <taxon>Ruminantia</taxon>
        <taxon>Pecora</taxon>
        <taxon>Bovidae</taxon>
        <taxon>Bovinae</taxon>
        <taxon>Bos</taxon>
    </lineage>
</organism>
<dbReference type="GO" id="GO:0048786">
    <property type="term" value="C:presynaptic active zone"/>
    <property type="evidence" value="ECO:0007669"/>
    <property type="project" value="TreeGrafter"/>
</dbReference>
<dbReference type="InterPro" id="IPR057892">
    <property type="entry name" value="LIP-1_CC2"/>
</dbReference>
<evidence type="ECO:0000256" key="1">
    <source>
        <dbReference type="ARBA" id="ARBA00022737"/>
    </source>
</evidence>
<comment type="caution">
    <text evidence="4">The sequence shown here is derived from an EMBL/GenBank/DDBJ whole genome shotgun (WGS) entry which is preliminary data.</text>
</comment>
<dbReference type="GO" id="GO:0050808">
    <property type="term" value="P:synapse organization"/>
    <property type="evidence" value="ECO:0007669"/>
    <property type="project" value="TreeGrafter"/>
</dbReference>
<reference evidence="4" key="1">
    <citation type="submission" date="2019-10" db="EMBL/GenBank/DDBJ databases">
        <title>The sequence and de novo assembly of the wild yak genome.</title>
        <authorList>
            <person name="Liu Y."/>
        </authorList>
    </citation>
    <scope>NUCLEOTIDE SEQUENCE [LARGE SCALE GENOMIC DNA]</scope>
    <source>
        <strain evidence="4">WY2019</strain>
    </source>
</reference>
<feature type="coiled-coil region" evidence="2">
    <location>
        <begin position="142"/>
        <end position="237"/>
    </location>
</feature>
<protein>
    <recommendedName>
        <fullName evidence="3">Liprin-alpha CC2 domain-containing protein</fullName>
    </recommendedName>
</protein>
<name>A0A6B0RYL0_9CETA</name>
<dbReference type="PANTHER" id="PTHR12587:SF15">
    <property type="entry name" value="LIPRIN-ALPHA-1"/>
    <property type="match status" value="1"/>
</dbReference>
<dbReference type="AlphaFoldDB" id="A0A6B0RYL0"/>
<sequence length="451" mass="51282">MLLWPFPAAAAGAPGVPGFPVGAVPLDDGRQAAGAVPAGMTSEMEVLRALKLLFEHHKALDEKQMILKEENNQEKILPDGVLDVNHEQENMPSANGKASPWSRSLSDSHHTIQSVQGCWNLSPMHHRPSNGSLSHEEDLVKVVELQEVLDKQSREHSQMKERLTALSAHVTELEEDLDMARKDLLKCEDDDLNDKLENEIENKDSMHRQTEDKNRQLQERLELVEKLQQSLRRAETLPEVEAELAQKVAALSKAGETRNIDERLRQMEPQLEEKNKELQRVVQGREKKMNEEHNKRLSDTVDKLLSESDEKLQLHLKERMAALENKNVLKPNLMKLVNASQQSKRNKAYKNALVIFQLHRVKIVCRVKVQSEPFTVPVFQEQRCSASSLFNVVPSRYGKLYCEMSVKSPSLLFLSSPDRIVMDSAPEWLFRLNIGPQIGWIEAILDNAYVS</sequence>
<dbReference type="InterPro" id="IPR029515">
    <property type="entry name" value="Liprin"/>
</dbReference>
<feature type="domain" description="Liprin-alpha CC2" evidence="3">
    <location>
        <begin position="191"/>
        <end position="346"/>
    </location>
</feature>
<keyword evidence="1" id="KW-0677">Repeat</keyword>
<evidence type="ECO:0000256" key="2">
    <source>
        <dbReference type="SAM" id="Coils"/>
    </source>
</evidence>
<dbReference type="PANTHER" id="PTHR12587">
    <property type="entry name" value="LAR INTERACTING PROTEIN LIP -RELATED PROTEIN"/>
    <property type="match status" value="1"/>
</dbReference>
<gene>
    <name evidence="4" type="ORF">E5288_WYG021942</name>
</gene>
<evidence type="ECO:0000313" key="5">
    <source>
        <dbReference type="Proteomes" id="UP000322234"/>
    </source>
</evidence>
<keyword evidence="2" id="KW-0175">Coiled coil</keyword>
<dbReference type="EMBL" id="VBQZ03000099">
    <property type="protein sequence ID" value="MXQ93827.1"/>
    <property type="molecule type" value="Genomic_DNA"/>
</dbReference>
<evidence type="ECO:0000259" key="3">
    <source>
        <dbReference type="Pfam" id="PF25526"/>
    </source>
</evidence>
<proteinExistence type="predicted"/>
<evidence type="ECO:0000313" key="4">
    <source>
        <dbReference type="EMBL" id="MXQ93827.1"/>
    </source>
</evidence>